<evidence type="ECO:0000259" key="6">
    <source>
        <dbReference type="Pfam" id="PF01593"/>
    </source>
</evidence>
<dbReference type="PANTHER" id="PTHR43734">
    <property type="entry name" value="PHYTOENE DESATURASE"/>
    <property type="match status" value="1"/>
</dbReference>
<dbReference type="InterPro" id="IPR008150">
    <property type="entry name" value="Phytoene_DH_bac_CS"/>
</dbReference>
<feature type="domain" description="Amine oxidase" evidence="6">
    <location>
        <begin position="18"/>
        <end position="492"/>
    </location>
</feature>
<dbReference type="NCBIfam" id="TIGR02734">
    <property type="entry name" value="crtI_fam"/>
    <property type="match status" value="1"/>
</dbReference>
<dbReference type="RefSeq" id="WP_189828338.1">
    <property type="nucleotide sequence ID" value="NZ_BMVC01000030.1"/>
</dbReference>
<dbReference type="PROSITE" id="PS00982">
    <property type="entry name" value="PHYTOENE_DH"/>
    <property type="match status" value="1"/>
</dbReference>
<evidence type="ECO:0000256" key="5">
    <source>
        <dbReference type="RuleBase" id="RU362075"/>
    </source>
</evidence>
<dbReference type="AlphaFoldDB" id="A0A918XA16"/>
<dbReference type="GO" id="GO:0016627">
    <property type="term" value="F:oxidoreductase activity, acting on the CH-CH group of donors"/>
    <property type="evidence" value="ECO:0007669"/>
    <property type="project" value="UniProtKB-ARBA"/>
</dbReference>
<name>A0A918XA16_9ACTN</name>
<evidence type="ECO:0000313" key="7">
    <source>
        <dbReference type="EMBL" id="GHD18610.1"/>
    </source>
</evidence>
<dbReference type="InterPro" id="IPR014105">
    <property type="entry name" value="Carotenoid/retinoid_OxRdtase"/>
</dbReference>
<evidence type="ECO:0000256" key="3">
    <source>
        <dbReference type="ARBA" id="ARBA00022746"/>
    </source>
</evidence>
<evidence type="ECO:0000256" key="2">
    <source>
        <dbReference type="ARBA" id="ARBA00006046"/>
    </source>
</evidence>
<reference evidence="7" key="1">
    <citation type="journal article" date="2014" name="Int. J. Syst. Evol. Microbiol.">
        <title>Complete genome sequence of Corynebacterium casei LMG S-19264T (=DSM 44701T), isolated from a smear-ripened cheese.</title>
        <authorList>
            <consortium name="US DOE Joint Genome Institute (JGI-PGF)"/>
            <person name="Walter F."/>
            <person name="Albersmeier A."/>
            <person name="Kalinowski J."/>
            <person name="Ruckert C."/>
        </authorList>
    </citation>
    <scope>NUCLEOTIDE SEQUENCE</scope>
    <source>
        <strain evidence="7">JCM 4637</strain>
    </source>
</reference>
<dbReference type="Pfam" id="PF01593">
    <property type="entry name" value="Amino_oxidase"/>
    <property type="match status" value="1"/>
</dbReference>
<keyword evidence="4 5" id="KW-0560">Oxidoreductase</keyword>
<dbReference type="GO" id="GO:0016117">
    <property type="term" value="P:carotenoid biosynthetic process"/>
    <property type="evidence" value="ECO:0007669"/>
    <property type="project" value="UniProtKB-KW"/>
</dbReference>
<sequence>MRTVHGCADRVVIVGAGLAGLSTALHLATTGRTVTVLEQGSRPGGKAGVFTRDGYTFDNGPTVLTMPDLIRETFAAVGERMEDHLELLPVHPAYRARYHDGSSLDVHTDPAAMAQEIARVCGAREAAGYRRLHAFLQELYTAEFDHFVDRNIDSPLDLSLPALGRLAALGAFRGMEGKIRQYLNDPRTVRLFSFQALYAGVAPHQARALYAIISYMDTVAGVFFPKGGMHALPLALADAARRHGVTLRYDTPVERVETTLHGRARAVLTTSGDRIPADAVVITTDPSLAFPELLGRSPVRVGRLRHSPSCVLLLAGAKDDNTDALRPEAHHTIHFARSWRRGFDEIIHGGRPMSDPSFLVSTPTRTDPTLAPAGHHSHYVLFPTPNLTTGSIDWERDTPRYREQILTTLDAHGYHELAARPQAEHLLTPRDWAERGCPAGTPFSAAHTFFQTGPFRTRNLVGENIVLAGAGTHPGVGIPMALISGRLAAQRITGPTRTRPHTPAGVTR</sequence>
<dbReference type="SUPFAM" id="SSF51905">
    <property type="entry name" value="FAD/NAD(P)-binding domain"/>
    <property type="match status" value="1"/>
</dbReference>
<comment type="pathway">
    <text evidence="1 5">Carotenoid biosynthesis.</text>
</comment>
<comment type="similarity">
    <text evidence="2 5">Belongs to the carotenoid/retinoid oxidoreductase family.</text>
</comment>
<comment type="caution">
    <text evidence="7">The sequence shown here is derived from an EMBL/GenBank/DDBJ whole genome shotgun (WGS) entry which is preliminary data.</text>
</comment>
<reference evidence="7" key="2">
    <citation type="submission" date="2020-09" db="EMBL/GenBank/DDBJ databases">
        <authorList>
            <person name="Sun Q."/>
            <person name="Ohkuma M."/>
        </authorList>
    </citation>
    <scope>NUCLEOTIDE SEQUENCE</scope>
    <source>
        <strain evidence="7">JCM 4637</strain>
    </source>
</reference>
<dbReference type="Gene3D" id="3.50.50.60">
    <property type="entry name" value="FAD/NAD(P)-binding domain"/>
    <property type="match status" value="2"/>
</dbReference>
<accession>A0A918XA16</accession>
<dbReference type="PANTHER" id="PTHR43734:SF1">
    <property type="entry name" value="PHYTOENE DESATURASE"/>
    <property type="match status" value="1"/>
</dbReference>
<protein>
    <submittedName>
        <fullName evidence="7">Phytoene dehydrogenase</fullName>
    </submittedName>
</protein>
<proteinExistence type="inferred from homology"/>
<evidence type="ECO:0000313" key="8">
    <source>
        <dbReference type="Proteomes" id="UP000638353"/>
    </source>
</evidence>
<keyword evidence="3 5" id="KW-0125">Carotenoid biosynthesis</keyword>
<dbReference type="Proteomes" id="UP000638353">
    <property type="component" value="Unassembled WGS sequence"/>
</dbReference>
<gene>
    <name evidence="7" type="ORF">GCM10010334_81640</name>
</gene>
<dbReference type="InterPro" id="IPR036188">
    <property type="entry name" value="FAD/NAD-bd_sf"/>
</dbReference>
<evidence type="ECO:0000256" key="4">
    <source>
        <dbReference type="ARBA" id="ARBA00023002"/>
    </source>
</evidence>
<dbReference type="InterPro" id="IPR002937">
    <property type="entry name" value="Amino_oxidase"/>
</dbReference>
<dbReference type="EMBL" id="BMVC01000030">
    <property type="protein sequence ID" value="GHD18610.1"/>
    <property type="molecule type" value="Genomic_DNA"/>
</dbReference>
<evidence type="ECO:0000256" key="1">
    <source>
        <dbReference type="ARBA" id="ARBA00004829"/>
    </source>
</evidence>
<organism evidence="7 8">
    <name type="scientific">Streptomyces finlayi</name>
    <dbReference type="NCBI Taxonomy" id="67296"/>
    <lineage>
        <taxon>Bacteria</taxon>
        <taxon>Bacillati</taxon>
        <taxon>Actinomycetota</taxon>
        <taxon>Actinomycetes</taxon>
        <taxon>Kitasatosporales</taxon>
        <taxon>Streptomycetaceae</taxon>
        <taxon>Streptomyces</taxon>
    </lineage>
</organism>